<dbReference type="InterPro" id="IPR018313">
    <property type="entry name" value="SBP_3_CS"/>
</dbReference>
<dbReference type="SMART" id="SM00062">
    <property type="entry name" value="PBPb"/>
    <property type="match status" value="1"/>
</dbReference>
<dbReference type="OrthoDB" id="9774451at2"/>
<dbReference type="PROSITE" id="PS01039">
    <property type="entry name" value="SBP_BACTERIAL_3"/>
    <property type="match status" value="1"/>
</dbReference>
<gene>
    <name evidence="8" type="ORF">D4T97_019995</name>
</gene>
<sequence length="268" mass="28990">MKKVSRLWSLSFLLLSLTVLLFGCGGGSKGSESPAGGESSDGDGKKKLIVGTDATWAPMEYMDSNGNIVGIDIDIVEAIADEAGFDVEFKNIGWEPLFPAVENGEVDFAVSSITITEERKKSFDFSDPYYIAQQVILVKEGSDIKSFQDLKDKKVSVQINSTGHIMLKEVMGKTSTKITAIDTLPFAIGELMNGNVDAAVGDNSAVDEYLKNNPNAGVKIIEDDSAEIEYYGLLVKKGNSEVLNLLNEGIQKIKESGKLKEITGFDVE</sequence>
<evidence type="ECO:0000256" key="4">
    <source>
        <dbReference type="ARBA" id="ARBA00023139"/>
    </source>
</evidence>
<comment type="subcellular location">
    <subcellularLocation>
        <location evidence="1">Cell envelope</location>
    </subcellularLocation>
</comment>
<keyword evidence="5" id="KW-0449">Lipoprotein</keyword>
<dbReference type="PANTHER" id="PTHR35936">
    <property type="entry name" value="MEMBRANE-BOUND LYTIC MUREIN TRANSGLYCOSYLASE F"/>
    <property type="match status" value="1"/>
</dbReference>
<dbReference type="Pfam" id="PF00497">
    <property type="entry name" value="SBP_bac_3"/>
    <property type="match status" value="1"/>
</dbReference>
<dbReference type="Gene3D" id="3.40.190.10">
    <property type="entry name" value="Periplasmic binding protein-like II"/>
    <property type="match status" value="2"/>
</dbReference>
<accession>A0A429XT34</accession>
<dbReference type="Proteomes" id="UP000287156">
    <property type="component" value="Unassembled WGS sequence"/>
</dbReference>
<dbReference type="SUPFAM" id="SSF53850">
    <property type="entry name" value="Periplasmic binding protein-like II"/>
    <property type="match status" value="1"/>
</dbReference>
<keyword evidence="3" id="KW-0732">Signal</keyword>
<proteinExistence type="inferred from homology"/>
<dbReference type="PANTHER" id="PTHR35936:SF17">
    <property type="entry name" value="ARGININE-BINDING EXTRACELLULAR PROTEIN ARTP"/>
    <property type="match status" value="1"/>
</dbReference>
<evidence type="ECO:0000256" key="6">
    <source>
        <dbReference type="RuleBase" id="RU003744"/>
    </source>
</evidence>
<dbReference type="AlphaFoldDB" id="A0A429XT34"/>
<dbReference type="RefSeq" id="WP_126052547.1">
    <property type="nucleotide sequence ID" value="NZ_QYTV02000017.1"/>
</dbReference>
<protein>
    <submittedName>
        <fullName evidence="8">Basic amino acid ABC transporter substrate-binding protein</fullName>
    </submittedName>
</protein>
<evidence type="ECO:0000313" key="9">
    <source>
        <dbReference type="Proteomes" id="UP000287156"/>
    </source>
</evidence>
<dbReference type="EMBL" id="QYTV02000017">
    <property type="protein sequence ID" value="RST70817.1"/>
    <property type="molecule type" value="Genomic_DNA"/>
</dbReference>
<dbReference type="InterPro" id="IPR001638">
    <property type="entry name" value="Solute-binding_3/MltF_N"/>
</dbReference>
<evidence type="ECO:0000256" key="3">
    <source>
        <dbReference type="ARBA" id="ARBA00022729"/>
    </source>
</evidence>
<reference evidence="8" key="1">
    <citation type="submission" date="2018-12" db="EMBL/GenBank/DDBJ databases">
        <authorList>
            <person name="Sun L."/>
            <person name="Chen Z."/>
        </authorList>
    </citation>
    <scope>NUCLEOTIDE SEQUENCE [LARGE SCALE GENOMIC DNA]</scope>
    <source>
        <strain evidence="8">3-2-2</strain>
    </source>
</reference>
<keyword evidence="4" id="KW-0564">Palmitate</keyword>
<organism evidence="8 9">
    <name type="scientific">Siminovitchia acidinfaciens</name>
    <dbReference type="NCBI Taxonomy" id="2321395"/>
    <lineage>
        <taxon>Bacteria</taxon>
        <taxon>Bacillati</taxon>
        <taxon>Bacillota</taxon>
        <taxon>Bacilli</taxon>
        <taxon>Bacillales</taxon>
        <taxon>Bacillaceae</taxon>
        <taxon>Siminovitchia</taxon>
    </lineage>
</organism>
<keyword evidence="9" id="KW-1185">Reference proteome</keyword>
<evidence type="ECO:0000259" key="7">
    <source>
        <dbReference type="SMART" id="SM00062"/>
    </source>
</evidence>
<comment type="similarity">
    <text evidence="2 6">Belongs to the bacterial solute-binding protein 3 family.</text>
</comment>
<dbReference type="PROSITE" id="PS51257">
    <property type="entry name" value="PROKAR_LIPOPROTEIN"/>
    <property type="match status" value="1"/>
</dbReference>
<dbReference type="GO" id="GO:0030313">
    <property type="term" value="C:cell envelope"/>
    <property type="evidence" value="ECO:0007669"/>
    <property type="project" value="UniProtKB-SubCell"/>
</dbReference>
<evidence type="ECO:0000256" key="2">
    <source>
        <dbReference type="ARBA" id="ARBA00010333"/>
    </source>
</evidence>
<evidence type="ECO:0000313" key="8">
    <source>
        <dbReference type="EMBL" id="RST70817.1"/>
    </source>
</evidence>
<evidence type="ECO:0000256" key="5">
    <source>
        <dbReference type="ARBA" id="ARBA00023288"/>
    </source>
</evidence>
<dbReference type="CDD" id="cd13624">
    <property type="entry name" value="PBP2_Arg_Lys_His"/>
    <property type="match status" value="1"/>
</dbReference>
<feature type="domain" description="Solute-binding protein family 3/N-terminal" evidence="7">
    <location>
        <begin position="47"/>
        <end position="266"/>
    </location>
</feature>
<evidence type="ECO:0000256" key="1">
    <source>
        <dbReference type="ARBA" id="ARBA00004196"/>
    </source>
</evidence>
<comment type="caution">
    <text evidence="8">The sequence shown here is derived from an EMBL/GenBank/DDBJ whole genome shotgun (WGS) entry which is preliminary data.</text>
</comment>
<name>A0A429XT34_9BACI</name>